<proteinExistence type="predicted"/>
<gene>
    <name evidence="6" type="ORF">EYC98_08075</name>
</gene>
<dbReference type="Proteomes" id="UP001143362">
    <property type="component" value="Unassembled WGS sequence"/>
</dbReference>
<dbReference type="InterPro" id="IPR009057">
    <property type="entry name" value="Homeodomain-like_sf"/>
</dbReference>
<dbReference type="PROSITE" id="PS50977">
    <property type="entry name" value="HTH_TETR_2"/>
    <property type="match status" value="1"/>
</dbReference>
<dbReference type="PANTHER" id="PTHR30055">
    <property type="entry name" value="HTH-TYPE TRANSCRIPTIONAL REGULATOR RUTR"/>
    <property type="match status" value="1"/>
</dbReference>
<keyword evidence="1" id="KW-0805">Transcription regulation</keyword>
<evidence type="ECO:0000256" key="4">
    <source>
        <dbReference type="PROSITE-ProRule" id="PRU00335"/>
    </source>
</evidence>
<dbReference type="Pfam" id="PF00440">
    <property type="entry name" value="TetR_N"/>
    <property type="match status" value="1"/>
</dbReference>
<dbReference type="InterPro" id="IPR050109">
    <property type="entry name" value="HTH-type_TetR-like_transc_reg"/>
</dbReference>
<sequence length="195" mass="22108">MSGKKRTRLSPEGRRNQLLDSARDLIQNQGFSGFTMEALATEAGVSNPLVYKYFDTRLELLQELWAREYERYISNVYEKISKAENFEDIVRLFVDLNFSELSLGGITHILGAQPEVREVTKEKQKANLRNTGRFLVNTVEEMYHLTPSQAGHLIALASGASQEAGRHFARYGGSRKKMVEDTVSFILKGVEAFKK</sequence>
<keyword evidence="2 4" id="KW-0238">DNA-binding</keyword>
<keyword evidence="7" id="KW-1185">Reference proteome</keyword>
<name>A0ABT3TEU0_9GAMM</name>
<feature type="domain" description="HTH tetR-type" evidence="5">
    <location>
        <begin position="12"/>
        <end position="72"/>
    </location>
</feature>
<evidence type="ECO:0000256" key="2">
    <source>
        <dbReference type="ARBA" id="ARBA00023125"/>
    </source>
</evidence>
<feature type="DNA-binding region" description="H-T-H motif" evidence="4">
    <location>
        <begin position="35"/>
        <end position="54"/>
    </location>
</feature>
<evidence type="ECO:0000256" key="3">
    <source>
        <dbReference type="ARBA" id="ARBA00023163"/>
    </source>
</evidence>
<evidence type="ECO:0000256" key="1">
    <source>
        <dbReference type="ARBA" id="ARBA00023015"/>
    </source>
</evidence>
<organism evidence="6 7">
    <name type="scientific">Candidatus Litorirhabdus singularis</name>
    <dbReference type="NCBI Taxonomy" id="2518993"/>
    <lineage>
        <taxon>Bacteria</taxon>
        <taxon>Pseudomonadati</taxon>
        <taxon>Pseudomonadota</taxon>
        <taxon>Gammaproteobacteria</taxon>
        <taxon>Cellvibrionales</taxon>
        <taxon>Halieaceae</taxon>
        <taxon>Candidatus Litorirhabdus</taxon>
    </lineage>
</organism>
<comment type="caution">
    <text evidence="6">The sequence shown here is derived from an EMBL/GenBank/DDBJ whole genome shotgun (WGS) entry which is preliminary data.</text>
</comment>
<protein>
    <submittedName>
        <fullName evidence="6">TetR/AcrR family transcriptional regulator</fullName>
    </submittedName>
</protein>
<reference evidence="6" key="1">
    <citation type="submission" date="2019-02" db="EMBL/GenBank/DDBJ databases">
        <authorList>
            <person name="Li S.-H."/>
        </authorList>
    </citation>
    <scope>NUCLEOTIDE SEQUENCE</scope>
    <source>
        <strain evidence="6">IMCC14734</strain>
    </source>
</reference>
<evidence type="ECO:0000259" key="5">
    <source>
        <dbReference type="PROSITE" id="PS50977"/>
    </source>
</evidence>
<dbReference type="RefSeq" id="WP_279244807.1">
    <property type="nucleotide sequence ID" value="NZ_SHNN01000001.1"/>
</dbReference>
<dbReference type="Gene3D" id="1.10.357.10">
    <property type="entry name" value="Tetracycline Repressor, domain 2"/>
    <property type="match status" value="1"/>
</dbReference>
<evidence type="ECO:0000313" key="7">
    <source>
        <dbReference type="Proteomes" id="UP001143362"/>
    </source>
</evidence>
<evidence type="ECO:0000313" key="6">
    <source>
        <dbReference type="EMBL" id="MCX2980832.1"/>
    </source>
</evidence>
<dbReference type="SUPFAM" id="SSF46689">
    <property type="entry name" value="Homeodomain-like"/>
    <property type="match status" value="1"/>
</dbReference>
<dbReference type="EMBL" id="SHNN01000001">
    <property type="protein sequence ID" value="MCX2980832.1"/>
    <property type="molecule type" value="Genomic_DNA"/>
</dbReference>
<dbReference type="PANTHER" id="PTHR30055:SF234">
    <property type="entry name" value="HTH-TYPE TRANSCRIPTIONAL REGULATOR BETI"/>
    <property type="match status" value="1"/>
</dbReference>
<dbReference type="PRINTS" id="PR00455">
    <property type="entry name" value="HTHTETR"/>
</dbReference>
<accession>A0ABT3TEU0</accession>
<keyword evidence="3" id="KW-0804">Transcription</keyword>
<dbReference type="InterPro" id="IPR001647">
    <property type="entry name" value="HTH_TetR"/>
</dbReference>